<evidence type="ECO:0000256" key="3">
    <source>
        <dbReference type="HAMAP-Rule" id="MF_01385"/>
    </source>
</evidence>
<organism evidence="4 5">
    <name type="scientific">Candidatus Tokpelaia hoelldobleri</name>
    <dbReference type="NCBI Taxonomy" id="1902579"/>
    <lineage>
        <taxon>Bacteria</taxon>
        <taxon>Pseudomonadati</taxon>
        <taxon>Pseudomonadota</taxon>
        <taxon>Alphaproteobacteria</taxon>
        <taxon>Hyphomicrobiales</taxon>
        <taxon>Candidatus Tokpelaia</taxon>
    </lineage>
</organism>
<keyword evidence="5" id="KW-1185">Reference proteome</keyword>
<dbReference type="InterPro" id="IPR002639">
    <property type="entry name" value="UreF"/>
</dbReference>
<comment type="similarity">
    <text evidence="3">Belongs to the UreF family.</text>
</comment>
<reference evidence="4 5" key="1">
    <citation type="journal article" date="2010" name="Science">
        <title>Genomic comparison of the ants Camponotus floridanus and Harpegnathos saltator.</title>
        <authorList>
            <person name="Bonasio R."/>
            <person name="Zhang G."/>
            <person name="Ye C."/>
            <person name="Mutti N.S."/>
            <person name="Fang X."/>
            <person name="Qin N."/>
            <person name="Donahue G."/>
            <person name="Yang P."/>
            <person name="Li Q."/>
            <person name="Li C."/>
            <person name="Zhang P."/>
            <person name="Huang Z."/>
            <person name="Berger S.L."/>
            <person name="Reinberg D."/>
            <person name="Wang J."/>
            <person name="Liebig J."/>
        </authorList>
    </citation>
    <scope>NUCLEOTIDE SEQUENCE [LARGE SCALE GENOMIC DNA]</scope>
    <source>
        <strain evidence="4 5">Hsal</strain>
    </source>
</reference>
<keyword evidence="3" id="KW-0963">Cytoplasm</keyword>
<comment type="subcellular location">
    <subcellularLocation>
        <location evidence="3">Cytoplasm</location>
    </subcellularLocation>
</comment>
<comment type="function">
    <text evidence="3">Required for maturation of urease via the functional incorporation of the urease nickel metallocenter.</text>
</comment>
<dbReference type="AlphaFoldDB" id="A0A1U9JTM4"/>
<evidence type="ECO:0000313" key="4">
    <source>
        <dbReference type="EMBL" id="AQS41224.1"/>
    </source>
</evidence>
<keyword evidence="2 3" id="KW-0143">Chaperone</keyword>
<evidence type="ECO:0000256" key="2">
    <source>
        <dbReference type="ARBA" id="ARBA00023186"/>
    </source>
</evidence>
<dbReference type="InterPro" id="IPR038277">
    <property type="entry name" value="UreF_sf"/>
</dbReference>
<sequence>MATTIEHHHNTQQLLRLMTLLSPVFPVGSFSYSHGLEQAVHDGLINNCAEAGHWLRNLLHKGTAHNDVIFLAQAWQLVNDDEDISELAQLACALSGSREREMETLLQGKAFLKAVMDYDFIFDGIGENLPYPVAVGAVSARMGLERTSAVTAYLHAFVSNLVQAALRLVPLGQKDGVKLLHVLEEDILALGEQASRLTCADLGAAALMSDICAMRHETLYSRIFRS</sequence>
<dbReference type="EMBL" id="CP017315">
    <property type="protein sequence ID" value="AQS41224.1"/>
    <property type="molecule type" value="Genomic_DNA"/>
</dbReference>
<accession>A0A1U9JTM4</accession>
<dbReference type="GO" id="GO:0005737">
    <property type="term" value="C:cytoplasm"/>
    <property type="evidence" value="ECO:0007669"/>
    <property type="project" value="UniProtKB-SubCell"/>
</dbReference>
<dbReference type="PANTHER" id="PTHR33620:SF1">
    <property type="entry name" value="UREASE ACCESSORY PROTEIN F"/>
    <property type="match status" value="1"/>
</dbReference>
<dbReference type="Gene3D" id="1.10.4190.10">
    <property type="entry name" value="Urease accessory protein UreF"/>
    <property type="match status" value="1"/>
</dbReference>
<keyword evidence="1 3" id="KW-0996">Nickel insertion</keyword>
<reference evidence="4 5" key="2">
    <citation type="journal article" date="2016" name="Sci. Rep.">
        <title>The genome of Rhizobiales bacteria in predatory ants reveals urease gene functions but no genes for nitrogen fixation.</title>
        <authorList>
            <person name="Neuvonen M.M."/>
            <person name="Tamarit D."/>
            <person name="Naslund K."/>
            <person name="Liebig J."/>
            <person name="Feldhaar H."/>
            <person name="Moran N.A."/>
            <person name="Guy L."/>
            <person name="Andersson S.G."/>
        </authorList>
    </citation>
    <scope>NUCLEOTIDE SEQUENCE [LARGE SCALE GENOMIC DNA]</scope>
    <source>
        <strain evidence="4 5">Hsal</strain>
    </source>
</reference>
<dbReference type="Pfam" id="PF01730">
    <property type="entry name" value="UreF"/>
    <property type="match status" value="1"/>
</dbReference>
<evidence type="ECO:0000313" key="5">
    <source>
        <dbReference type="Proteomes" id="UP000188912"/>
    </source>
</evidence>
<dbReference type="Proteomes" id="UP000188912">
    <property type="component" value="Chromosome"/>
</dbReference>
<dbReference type="KEGG" id="thd:BHV28_05130"/>
<gene>
    <name evidence="3 4" type="primary">ureF</name>
    <name evidence="4" type="ORF">BHV28_05130</name>
</gene>
<evidence type="ECO:0000256" key="1">
    <source>
        <dbReference type="ARBA" id="ARBA00022988"/>
    </source>
</evidence>
<name>A0A1U9JTM4_9HYPH</name>
<dbReference type="PIRSF" id="PIRSF009467">
    <property type="entry name" value="Ureas_acces_UreF"/>
    <property type="match status" value="1"/>
</dbReference>
<dbReference type="PANTHER" id="PTHR33620">
    <property type="entry name" value="UREASE ACCESSORY PROTEIN F"/>
    <property type="match status" value="1"/>
</dbReference>
<comment type="subunit">
    <text evidence="3">UreD, UreF and UreG form a complex that acts as a GTP-hydrolysis-dependent molecular chaperone, activating the urease apoprotein by helping to assemble the nickel containing metallocenter of UreC. The UreE protein probably delivers the nickel.</text>
</comment>
<dbReference type="STRING" id="1902579.BHV28_05130"/>
<proteinExistence type="inferred from homology"/>
<dbReference type="GO" id="GO:0016151">
    <property type="term" value="F:nickel cation binding"/>
    <property type="evidence" value="ECO:0007669"/>
    <property type="project" value="UniProtKB-UniRule"/>
</dbReference>
<protein>
    <recommendedName>
        <fullName evidence="3">Urease accessory protein UreF</fullName>
    </recommendedName>
</protein>
<dbReference type="HAMAP" id="MF_01385">
    <property type="entry name" value="UreF"/>
    <property type="match status" value="1"/>
</dbReference>